<organism evidence="3 4">
    <name type="scientific">Candidatus Agrococcus pullicola</name>
    <dbReference type="NCBI Taxonomy" id="2838429"/>
    <lineage>
        <taxon>Bacteria</taxon>
        <taxon>Bacillati</taxon>
        <taxon>Actinomycetota</taxon>
        <taxon>Actinomycetes</taxon>
        <taxon>Micrococcales</taxon>
        <taxon>Microbacteriaceae</taxon>
        <taxon>Agrococcus</taxon>
    </lineage>
</organism>
<dbReference type="InterPro" id="IPR015814">
    <property type="entry name" value="Pgluconate_DH_NAD-bd_C"/>
</dbReference>
<dbReference type="SUPFAM" id="SSF48179">
    <property type="entry name" value="6-phosphogluconate dehydrogenase C-terminal domain-like"/>
    <property type="match status" value="1"/>
</dbReference>
<name>A0A9D1YVM9_9MICO</name>
<dbReference type="Pfam" id="PF09130">
    <property type="entry name" value="DUF1932"/>
    <property type="match status" value="1"/>
</dbReference>
<evidence type="ECO:0000259" key="2">
    <source>
        <dbReference type="Pfam" id="PF09130"/>
    </source>
</evidence>
<comment type="caution">
    <text evidence="3">The sequence shown here is derived from an EMBL/GenBank/DDBJ whole genome shotgun (WGS) entry which is preliminary data.</text>
</comment>
<dbReference type="Proteomes" id="UP000824005">
    <property type="component" value="Unassembled WGS sequence"/>
</dbReference>
<dbReference type="Gene3D" id="3.40.50.720">
    <property type="entry name" value="NAD(P)-binding Rossmann-like Domain"/>
    <property type="match status" value="1"/>
</dbReference>
<dbReference type="SUPFAM" id="SSF51735">
    <property type="entry name" value="NAD(P)-binding Rossmann-fold domains"/>
    <property type="match status" value="1"/>
</dbReference>
<gene>
    <name evidence="3" type="ORF">H9830_06865</name>
</gene>
<dbReference type="Pfam" id="PF03446">
    <property type="entry name" value="NAD_binding_2"/>
    <property type="match status" value="1"/>
</dbReference>
<sequence>MDQPTRKPGGRMHTVTVVGLGEAGAIYARGLRDAGFRVRGFDPFATISEPGIEQSDSLSEALRGSSLVISLVGAKASASVADDILSRASGPLLIADFNTGSPDLKEQLERRALSAGAQFADVAVLAPVPRSGIRTPLMVSGSGAQRFADVFRPADAPVDVVEGSSGIAAAHKLLRSAFMKGLAGVVIESMRAADRIGASDWLSGQITRELGERAPALIARLRDGSQQHAERRIHEVADTSAYLQSIGQPSWVTDAAGRWLEVLEHENEQYVSSTTKGGE</sequence>
<dbReference type="InterPro" id="IPR036291">
    <property type="entry name" value="NAD(P)-bd_dom_sf"/>
</dbReference>
<feature type="domain" description="6-phosphogluconate dehydrogenase NADP-binding" evidence="1">
    <location>
        <begin position="15"/>
        <end position="142"/>
    </location>
</feature>
<evidence type="ECO:0000313" key="4">
    <source>
        <dbReference type="Proteomes" id="UP000824005"/>
    </source>
</evidence>
<dbReference type="InterPro" id="IPR008927">
    <property type="entry name" value="6-PGluconate_DH-like_C_sf"/>
</dbReference>
<protein>
    <submittedName>
        <fullName evidence="3">DUF1932 domain-containing protein</fullName>
    </submittedName>
</protein>
<feature type="domain" description="Phosphogluconate dehydrogenase NAD-binding putative C-terminal" evidence="2">
    <location>
        <begin position="193"/>
        <end position="261"/>
    </location>
</feature>
<evidence type="ECO:0000313" key="3">
    <source>
        <dbReference type="EMBL" id="HIY65982.1"/>
    </source>
</evidence>
<dbReference type="InterPro" id="IPR006115">
    <property type="entry name" value="6PGDH_NADP-bd"/>
</dbReference>
<evidence type="ECO:0000259" key="1">
    <source>
        <dbReference type="Pfam" id="PF03446"/>
    </source>
</evidence>
<dbReference type="EMBL" id="DXDC01000202">
    <property type="protein sequence ID" value="HIY65982.1"/>
    <property type="molecule type" value="Genomic_DNA"/>
</dbReference>
<dbReference type="GO" id="GO:0050661">
    <property type="term" value="F:NADP binding"/>
    <property type="evidence" value="ECO:0007669"/>
    <property type="project" value="InterPro"/>
</dbReference>
<dbReference type="Gene3D" id="1.10.1040.10">
    <property type="entry name" value="N-(1-d-carboxylethyl)-l-norvaline Dehydrogenase, domain 2"/>
    <property type="match status" value="1"/>
</dbReference>
<accession>A0A9D1YVM9</accession>
<dbReference type="InterPro" id="IPR013328">
    <property type="entry name" value="6PGD_dom2"/>
</dbReference>
<proteinExistence type="predicted"/>
<reference evidence="3" key="2">
    <citation type="submission" date="2021-04" db="EMBL/GenBank/DDBJ databases">
        <authorList>
            <person name="Gilroy R."/>
        </authorList>
    </citation>
    <scope>NUCLEOTIDE SEQUENCE</scope>
    <source>
        <strain evidence="3">ChiGjej1B1-98</strain>
    </source>
</reference>
<reference evidence="3" key="1">
    <citation type="journal article" date="2021" name="PeerJ">
        <title>Extensive microbial diversity within the chicken gut microbiome revealed by metagenomics and culture.</title>
        <authorList>
            <person name="Gilroy R."/>
            <person name="Ravi A."/>
            <person name="Getino M."/>
            <person name="Pursley I."/>
            <person name="Horton D.L."/>
            <person name="Alikhan N.F."/>
            <person name="Baker D."/>
            <person name="Gharbi K."/>
            <person name="Hall N."/>
            <person name="Watson M."/>
            <person name="Adriaenssens E.M."/>
            <person name="Foster-Nyarko E."/>
            <person name="Jarju S."/>
            <person name="Secka A."/>
            <person name="Antonio M."/>
            <person name="Oren A."/>
            <person name="Chaudhuri R.R."/>
            <person name="La Ragione R."/>
            <person name="Hildebrand F."/>
            <person name="Pallen M.J."/>
        </authorList>
    </citation>
    <scope>NUCLEOTIDE SEQUENCE</scope>
    <source>
        <strain evidence="3">ChiGjej1B1-98</strain>
    </source>
</reference>
<dbReference type="AlphaFoldDB" id="A0A9D1YVM9"/>